<feature type="active site" description="Cysteine persulfide intermediate" evidence="3">
    <location>
        <position position="108"/>
    </location>
</feature>
<protein>
    <recommendedName>
        <fullName evidence="3">Sulfur carrier protein FdhD</fullName>
    </recommendedName>
</protein>
<dbReference type="InterPro" id="IPR016193">
    <property type="entry name" value="Cytidine_deaminase-like"/>
</dbReference>
<reference evidence="4 5" key="1">
    <citation type="journal article" date="2014" name="Gene">
        <title>A comparative genomic analysis of the alkalitolerant soil bacterium Bacillus lehensis G1.</title>
        <authorList>
            <person name="Noor Y.M."/>
            <person name="Samsulrizal N.H."/>
            <person name="Jema'on N.A."/>
            <person name="Low K.O."/>
            <person name="Ramli A.N."/>
            <person name="Alias N.I."/>
            <person name="Damis S.I."/>
            <person name="Fuzi S.F."/>
            <person name="Isa M.N."/>
            <person name="Murad A.M."/>
            <person name="Raih M.F."/>
            <person name="Bakar F.D."/>
            <person name="Najimudin N."/>
            <person name="Mahadi N.M."/>
            <person name="Illias R.M."/>
        </authorList>
    </citation>
    <scope>NUCLEOTIDE SEQUENCE [LARGE SCALE GENOMIC DNA]</scope>
    <source>
        <strain evidence="4 5">G1</strain>
    </source>
</reference>
<sequence length="268" mass="29731">MTNSNQTKRTIFRFVDGKESVVEDVVATEIPITVKINGEEVVTMISSPDHIEDMVVGYLVSEGVILSVSELTDLRYEAKRGFVHVTLKQALNPLHHHLQTKRYLTSCCGMSRQSFIFAADAKTTKTMKTRHVVLSPTDCLALMNELQEGAMTFKETGGVHNAALATPSGIVLMRSDIGRHNALDKLYGYCLRHKLSLEDKVIIFSGRLSSEIVLKVAKIGCEVILSKSAPTNRALEIAEELEITTVGFIRHQSMNVYTVPERINRSLG</sequence>
<evidence type="ECO:0000313" key="5">
    <source>
        <dbReference type="Proteomes" id="UP000027142"/>
    </source>
</evidence>
<accession>A0A060LZV0</accession>
<dbReference type="SUPFAM" id="SSF53927">
    <property type="entry name" value="Cytidine deaminase-like"/>
    <property type="match status" value="1"/>
</dbReference>
<dbReference type="Proteomes" id="UP000027142">
    <property type="component" value="Chromosome"/>
</dbReference>
<dbReference type="GO" id="GO:0006777">
    <property type="term" value="P:Mo-molybdopterin cofactor biosynthetic process"/>
    <property type="evidence" value="ECO:0007669"/>
    <property type="project" value="UniProtKB-UniRule"/>
</dbReference>
<dbReference type="STRING" id="1246626.BleG1_3128"/>
<dbReference type="NCBIfam" id="TIGR00129">
    <property type="entry name" value="fdhD_narQ"/>
    <property type="match status" value="1"/>
</dbReference>
<dbReference type="GO" id="GO:0005737">
    <property type="term" value="C:cytoplasm"/>
    <property type="evidence" value="ECO:0007669"/>
    <property type="project" value="UniProtKB-SubCell"/>
</dbReference>
<dbReference type="Gene3D" id="3.40.140.10">
    <property type="entry name" value="Cytidine Deaminase, domain 2"/>
    <property type="match status" value="1"/>
</dbReference>
<dbReference type="eggNOG" id="COG1526">
    <property type="taxonomic scope" value="Bacteria"/>
</dbReference>
<dbReference type="OrthoDB" id="9782042at2"/>
<dbReference type="Pfam" id="PF02634">
    <property type="entry name" value="FdhD-NarQ"/>
    <property type="match status" value="1"/>
</dbReference>
<evidence type="ECO:0000313" key="4">
    <source>
        <dbReference type="EMBL" id="AIC95692.1"/>
    </source>
</evidence>
<comment type="function">
    <text evidence="3">Required for formate dehydrogenase (FDH) activity. Acts as a sulfur carrier protein that transfers sulfur from IscS to the molybdenum cofactor prior to its insertion into FDH.</text>
</comment>
<dbReference type="KEGG" id="ble:BleG1_3128"/>
<proteinExistence type="inferred from homology"/>
<dbReference type="GO" id="GO:0097163">
    <property type="term" value="F:sulfur carrier activity"/>
    <property type="evidence" value="ECO:0007669"/>
    <property type="project" value="UniProtKB-UniRule"/>
</dbReference>
<name>A0A060LZV0_9BACI</name>
<dbReference type="PATRIC" id="fig|1246626.3.peg.3122"/>
<gene>
    <name evidence="3" type="primary">fdhD</name>
    <name evidence="4" type="ORF">BleG1_3128</name>
</gene>
<dbReference type="HOGENOM" id="CLU_056887_4_1_9"/>
<dbReference type="EMBL" id="CP003923">
    <property type="protein sequence ID" value="AIC95692.1"/>
    <property type="molecule type" value="Genomic_DNA"/>
</dbReference>
<dbReference type="Gene3D" id="3.10.20.10">
    <property type="match status" value="1"/>
</dbReference>
<keyword evidence="2 3" id="KW-0501">Molybdenum cofactor biosynthesis</keyword>
<dbReference type="InterPro" id="IPR003786">
    <property type="entry name" value="FdhD"/>
</dbReference>
<dbReference type="PANTHER" id="PTHR30592">
    <property type="entry name" value="FORMATE DEHYDROGENASE"/>
    <property type="match status" value="1"/>
</dbReference>
<comment type="subcellular location">
    <subcellularLocation>
        <location evidence="3">Cytoplasm</location>
    </subcellularLocation>
</comment>
<comment type="caution">
    <text evidence="3">Lacks conserved residue(s) required for the propagation of feature annotation.</text>
</comment>
<organism evidence="4 5">
    <name type="scientific">Shouchella lehensis G1</name>
    <dbReference type="NCBI Taxonomy" id="1246626"/>
    <lineage>
        <taxon>Bacteria</taxon>
        <taxon>Bacillati</taxon>
        <taxon>Bacillota</taxon>
        <taxon>Bacilli</taxon>
        <taxon>Bacillales</taxon>
        <taxon>Bacillaceae</taxon>
        <taxon>Shouchella</taxon>
    </lineage>
</organism>
<dbReference type="PANTHER" id="PTHR30592:SF1">
    <property type="entry name" value="SULFUR CARRIER PROTEIN FDHD"/>
    <property type="match status" value="1"/>
</dbReference>
<dbReference type="GO" id="GO:0016783">
    <property type="term" value="F:sulfurtransferase activity"/>
    <property type="evidence" value="ECO:0007669"/>
    <property type="project" value="InterPro"/>
</dbReference>
<evidence type="ECO:0000256" key="3">
    <source>
        <dbReference type="HAMAP-Rule" id="MF_00187"/>
    </source>
</evidence>
<dbReference type="HAMAP" id="MF_00187">
    <property type="entry name" value="FdhD"/>
    <property type="match status" value="1"/>
</dbReference>
<dbReference type="RefSeq" id="WP_038482876.1">
    <property type="nucleotide sequence ID" value="NZ_CP003923.1"/>
</dbReference>
<keyword evidence="5" id="KW-1185">Reference proteome</keyword>
<dbReference type="AlphaFoldDB" id="A0A060LZV0"/>
<evidence type="ECO:0000256" key="2">
    <source>
        <dbReference type="ARBA" id="ARBA00023150"/>
    </source>
</evidence>
<keyword evidence="1 3" id="KW-0963">Cytoplasm</keyword>
<comment type="similarity">
    <text evidence="3">Belongs to the FdhD family.</text>
</comment>
<evidence type="ECO:0000256" key="1">
    <source>
        <dbReference type="ARBA" id="ARBA00022490"/>
    </source>
</evidence>
<dbReference type="PIRSF" id="PIRSF015626">
    <property type="entry name" value="FdhD"/>
    <property type="match status" value="1"/>
</dbReference>